<proteinExistence type="predicted"/>
<dbReference type="GO" id="GO:0005975">
    <property type="term" value="P:carbohydrate metabolic process"/>
    <property type="evidence" value="ECO:0007669"/>
    <property type="project" value="InterPro"/>
</dbReference>
<dbReference type="PANTHER" id="PTHR31616">
    <property type="entry name" value="TREHALASE"/>
    <property type="match status" value="1"/>
</dbReference>
<protein>
    <submittedName>
        <fullName evidence="3">Glucoamylase</fullName>
    </submittedName>
</protein>
<dbReference type="RefSeq" id="WP_220201676.1">
    <property type="nucleotide sequence ID" value="NZ_BNJK01000001.1"/>
</dbReference>
<evidence type="ECO:0000259" key="1">
    <source>
        <dbReference type="Pfam" id="PF00723"/>
    </source>
</evidence>
<dbReference type="EMBL" id="BNJK01000001">
    <property type="protein sequence ID" value="GHO90732.1"/>
    <property type="molecule type" value="Genomic_DNA"/>
</dbReference>
<dbReference type="Gene3D" id="1.50.10.10">
    <property type="match status" value="1"/>
</dbReference>
<name>A0A8J3IFR2_9CHLR</name>
<dbReference type="InterPro" id="IPR011613">
    <property type="entry name" value="GH15-like"/>
</dbReference>
<dbReference type="InterPro" id="IPR012341">
    <property type="entry name" value="6hp_glycosidase-like_sf"/>
</dbReference>
<dbReference type="GO" id="GO:0004553">
    <property type="term" value="F:hydrolase activity, hydrolyzing O-glycosyl compounds"/>
    <property type="evidence" value="ECO:0007669"/>
    <property type="project" value="TreeGrafter"/>
</dbReference>
<dbReference type="Pfam" id="PF00723">
    <property type="entry name" value="Glyco_hydro_15"/>
    <property type="match status" value="1"/>
</dbReference>
<evidence type="ECO:0000313" key="3">
    <source>
        <dbReference type="EMBL" id="GHO90732.1"/>
    </source>
</evidence>
<feature type="domain" description="Trehalase-like N-terminal" evidence="2">
    <location>
        <begin position="18"/>
        <end position="171"/>
    </location>
</feature>
<accession>A0A8J3IFR2</accession>
<sequence>MLKTQSKQVPPVAKTRYLPIEDYGMIGDLTTVALVGKNGSIDWCCLPDFDSPSIFAAILDADKGGFFRLTPTEHDSLGTKQMYFPETNILITRFLSNDGVGEITDFMPIKPKGSERYEHHLVRAVHMVRGSLTFQLTCRPAFNYVRDPHTLHFSEQGAVFRSPNLTLALSSSIPLNNDGQGGAQASFTLSEDQSVFFFLDSSQDQDLLPHPISQNMYEAQFAETRRYWVLWLSKSHYQGRWREHVQRSALTLKLLTYAPTGAIVAAPTTSLPEGIGGERNWDYRFTWFRDAAFTLDSLLALGFTEEAEAFKDWLTTRLNELQEGGELQPIYTIHGSHEMPEIHLDHLDGYRQSRPVRIGNGAATQRQLDIYGELLDVLFVYSRYRGLTYESWLHICQQLDWLAQHWQEPDEGIWEVRGGVRHFLHSRLMCWVAFDRASRIARERGLPAPLNEWQQLSSKIYRDIIDNGWSEQKQSFVQYYGGEAVDASSLLLSLTGFLEARDPRMLATIERIQRELTHMPHVYRYDVDKAASDGLSGHEGTFNICSFWLVEALARADRVEEARLSLEHMLTYANHVGLYAEEIASTGEALGNFPQAFTHLALIRACLSVDEAMNKTVPHLYLSL</sequence>
<evidence type="ECO:0000313" key="4">
    <source>
        <dbReference type="Proteomes" id="UP000597444"/>
    </source>
</evidence>
<comment type="caution">
    <text evidence="3">The sequence shown here is derived from an EMBL/GenBank/DDBJ whole genome shotgun (WGS) entry which is preliminary data.</text>
</comment>
<dbReference type="Pfam" id="PF19291">
    <property type="entry name" value="TREH_N"/>
    <property type="match status" value="1"/>
</dbReference>
<dbReference type="SUPFAM" id="SSF48208">
    <property type="entry name" value="Six-hairpin glycosidases"/>
    <property type="match status" value="1"/>
</dbReference>
<dbReference type="InterPro" id="IPR008928">
    <property type="entry name" value="6-hairpin_glycosidase_sf"/>
</dbReference>
<dbReference type="AlphaFoldDB" id="A0A8J3IFR2"/>
<keyword evidence="4" id="KW-1185">Reference proteome</keyword>
<reference evidence="3" key="1">
    <citation type="submission" date="2020-10" db="EMBL/GenBank/DDBJ databases">
        <title>Taxonomic study of unclassified bacteria belonging to the class Ktedonobacteria.</title>
        <authorList>
            <person name="Yabe S."/>
            <person name="Wang C.M."/>
            <person name="Zheng Y."/>
            <person name="Sakai Y."/>
            <person name="Cavaletti L."/>
            <person name="Monciardini P."/>
            <person name="Donadio S."/>
        </authorList>
    </citation>
    <scope>NUCLEOTIDE SEQUENCE</scope>
    <source>
        <strain evidence="3">ID150040</strain>
    </source>
</reference>
<organism evidence="3 4">
    <name type="scientific">Reticulibacter mediterranei</name>
    <dbReference type="NCBI Taxonomy" id="2778369"/>
    <lineage>
        <taxon>Bacteria</taxon>
        <taxon>Bacillati</taxon>
        <taxon>Chloroflexota</taxon>
        <taxon>Ktedonobacteria</taxon>
        <taxon>Ktedonobacterales</taxon>
        <taxon>Reticulibacteraceae</taxon>
        <taxon>Reticulibacter</taxon>
    </lineage>
</organism>
<feature type="domain" description="GH15-like" evidence="1">
    <location>
        <begin position="241"/>
        <end position="606"/>
    </location>
</feature>
<gene>
    <name evidence="3" type="ORF">KSF_007800</name>
</gene>
<dbReference type="Proteomes" id="UP000597444">
    <property type="component" value="Unassembled WGS sequence"/>
</dbReference>
<dbReference type="InterPro" id="IPR045582">
    <property type="entry name" value="Trehalase-like_N"/>
</dbReference>
<evidence type="ECO:0000259" key="2">
    <source>
        <dbReference type="Pfam" id="PF19291"/>
    </source>
</evidence>
<dbReference type="PANTHER" id="PTHR31616:SF0">
    <property type="entry name" value="GLUCAN 1,4-ALPHA-GLUCOSIDASE"/>
    <property type="match status" value="1"/>
</dbReference>